<organism evidence="1 2">
    <name type="scientific">Helianthus annuus</name>
    <name type="common">Common sunflower</name>
    <dbReference type="NCBI Taxonomy" id="4232"/>
    <lineage>
        <taxon>Eukaryota</taxon>
        <taxon>Viridiplantae</taxon>
        <taxon>Streptophyta</taxon>
        <taxon>Embryophyta</taxon>
        <taxon>Tracheophyta</taxon>
        <taxon>Spermatophyta</taxon>
        <taxon>Magnoliopsida</taxon>
        <taxon>eudicotyledons</taxon>
        <taxon>Gunneridae</taxon>
        <taxon>Pentapetalae</taxon>
        <taxon>asterids</taxon>
        <taxon>campanulids</taxon>
        <taxon>Asterales</taxon>
        <taxon>Asteraceae</taxon>
        <taxon>Asteroideae</taxon>
        <taxon>Heliantheae alliance</taxon>
        <taxon>Heliantheae</taxon>
        <taxon>Helianthus</taxon>
    </lineage>
</organism>
<name>A0A9K3HIW0_HELAN</name>
<dbReference type="Gramene" id="mRNA:HanXRQr2_Chr12g0556271">
    <property type="protein sequence ID" value="CDS:HanXRQr2_Chr12g0556271.1"/>
    <property type="gene ID" value="HanXRQr2_Chr12g0556271"/>
</dbReference>
<gene>
    <name evidence="1" type="ORF">HanXRQr2_Chr12g0556271</name>
</gene>
<evidence type="ECO:0000313" key="1">
    <source>
        <dbReference type="EMBL" id="KAF5779175.1"/>
    </source>
</evidence>
<keyword evidence="2" id="KW-1185">Reference proteome</keyword>
<proteinExistence type="predicted"/>
<sequence>MCIDFYFNVCDRCLGCLCFACYNGIKLGGLETSHLILSCRNNLIIFEILCLY</sequence>
<protein>
    <submittedName>
        <fullName evidence="1">Uncharacterized protein</fullName>
    </submittedName>
</protein>
<dbReference type="EMBL" id="MNCJ02000327">
    <property type="protein sequence ID" value="KAF5779175.1"/>
    <property type="molecule type" value="Genomic_DNA"/>
</dbReference>
<dbReference type="Proteomes" id="UP000215914">
    <property type="component" value="Unassembled WGS sequence"/>
</dbReference>
<dbReference type="AlphaFoldDB" id="A0A9K3HIW0"/>
<accession>A0A9K3HIW0</accession>
<reference evidence="1" key="1">
    <citation type="journal article" date="2017" name="Nature">
        <title>The sunflower genome provides insights into oil metabolism, flowering and Asterid evolution.</title>
        <authorList>
            <person name="Badouin H."/>
            <person name="Gouzy J."/>
            <person name="Grassa C.J."/>
            <person name="Murat F."/>
            <person name="Staton S.E."/>
            <person name="Cottret L."/>
            <person name="Lelandais-Briere C."/>
            <person name="Owens G.L."/>
            <person name="Carrere S."/>
            <person name="Mayjonade B."/>
            <person name="Legrand L."/>
            <person name="Gill N."/>
            <person name="Kane N.C."/>
            <person name="Bowers J.E."/>
            <person name="Hubner S."/>
            <person name="Bellec A."/>
            <person name="Berard A."/>
            <person name="Berges H."/>
            <person name="Blanchet N."/>
            <person name="Boniface M.C."/>
            <person name="Brunel D."/>
            <person name="Catrice O."/>
            <person name="Chaidir N."/>
            <person name="Claudel C."/>
            <person name="Donnadieu C."/>
            <person name="Faraut T."/>
            <person name="Fievet G."/>
            <person name="Helmstetter N."/>
            <person name="King M."/>
            <person name="Knapp S.J."/>
            <person name="Lai Z."/>
            <person name="Le Paslier M.C."/>
            <person name="Lippi Y."/>
            <person name="Lorenzon L."/>
            <person name="Mandel J.R."/>
            <person name="Marage G."/>
            <person name="Marchand G."/>
            <person name="Marquand E."/>
            <person name="Bret-Mestries E."/>
            <person name="Morien E."/>
            <person name="Nambeesan S."/>
            <person name="Nguyen T."/>
            <person name="Pegot-Espagnet P."/>
            <person name="Pouilly N."/>
            <person name="Raftis F."/>
            <person name="Sallet E."/>
            <person name="Schiex T."/>
            <person name="Thomas J."/>
            <person name="Vandecasteele C."/>
            <person name="Vares D."/>
            <person name="Vear F."/>
            <person name="Vautrin S."/>
            <person name="Crespi M."/>
            <person name="Mangin B."/>
            <person name="Burke J.M."/>
            <person name="Salse J."/>
            <person name="Munos S."/>
            <person name="Vincourt P."/>
            <person name="Rieseberg L.H."/>
            <person name="Langlade N.B."/>
        </authorList>
    </citation>
    <scope>NUCLEOTIDE SEQUENCE</scope>
    <source>
        <tissue evidence="1">Leaves</tissue>
    </source>
</reference>
<reference evidence="1" key="2">
    <citation type="submission" date="2020-06" db="EMBL/GenBank/DDBJ databases">
        <title>Helianthus annuus Genome sequencing and assembly Release 2.</title>
        <authorList>
            <person name="Gouzy J."/>
            <person name="Langlade N."/>
            <person name="Munos S."/>
        </authorList>
    </citation>
    <scope>NUCLEOTIDE SEQUENCE</scope>
    <source>
        <tissue evidence="1">Leaves</tissue>
    </source>
</reference>
<evidence type="ECO:0000313" key="2">
    <source>
        <dbReference type="Proteomes" id="UP000215914"/>
    </source>
</evidence>
<comment type="caution">
    <text evidence="1">The sequence shown here is derived from an EMBL/GenBank/DDBJ whole genome shotgun (WGS) entry which is preliminary data.</text>
</comment>